<accession>A0ABM1QZU1</accession>
<organism evidence="2 3">
    <name type="scientific">Camelina sativa</name>
    <name type="common">False flax</name>
    <name type="synonym">Myagrum sativum</name>
    <dbReference type="NCBI Taxonomy" id="90675"/>
    <lineage>
        <taxon>Eukaryota</taxon>
        <taxon>Viridiplantae</taxon>
        <taxon>Streptophyta</taxon>
        <taxon>Embryophyta</taxon>
        <taxon>Tracheophyta</taxon>
        <taxon>Spermatophyta</taxon>
        <taxon>Magnoliopsida</taxon>
        <taxon>eudicotyledons</taxon>
        <taxon>Gunneridae</taxon>
        <taxon>Pentapetalae</taxon>
        <taxon>rosids</taxon>
        <taxon>malvids</taxon>
        <taxon>Brassicales</taxon>
        <taxon>Brassicaceae</taxon>
        <taxon>Camelineae</taxon>
        <taxon>Camelina</taxon>
    </lineage>
</organism>
<name>A0ABM1QZU1_CAMSA</name>
<proteinExistence type="predicted"/>
<dbReference type="GeneID" id="104748489"/>
<dbReference type="InterPro" id="IPR057670">
    <property type="entry name" value="SH3_retrovirus"/>
</dbReference>
<dbReference type="Proteomes" id="UP000694864">
    <property type="component" value="Chromosome 15"/>
</dbReference>
<feature type="domain" description="Retroviral polymerase SH3-like" evidence="1">
    <location>
        <begin position="2"/>
        <end position="59"/>
    </location>
</feature>
<evidence type="ECO:0000259" key="1">
    <source>
        <dbReference type="Pfam" id="PF25597"/>
    </source>
</evidence>
<keyword evidence="2" id="KW-1185">Reference proteome</keyword>
<dbReference type="RefSeq" id="XP_019092279.1">
    <property type="nucleotide sequence ID" value="XM_019236734.1"/>
</dbReference>
<reference evidence="2" key="1">
    <citation type="journal article" date="2014" name="Nat. Commun.">
        <title>The emerging biofuel crop Camelina sativa retains a highly undifferentiated hexaploid genome structure.</title>
        <authorList>
            <person name="Kagale S."/>
            <person name="Koh C."/>
            <person name="Nixon J."/>
            <person name="Bollina V."/>
            <person name="Clarke W.E."/>
            <person name="Tuteja R."/>
            <person name="Spillane C."/>
            <person name="Robinson S.J."/>
            <person name="Links M.G."/>
            <person name="Clarke C."/>
            <person name="Higgins E.E."/>
            <person name="Huebert T."/>
            <person name="Sharpe A.G."/>
            <person name="Parkin I.A."/>
        </authorList>
    </citation>
    <scope>NUCLEOTIDE SEQUENCE [LARGE SCALE GENOMIC DNA]</scope>
    <source>
        <strain evidence="2">cv. DH55</strain>
    </source>
</reference>
<evidence type="ECO:0000313" key="2">
    <source>
        <dbReference type="Proteomes" id="UP000694864"/>
    </source>
</evidence>
<dbReference type="Pfam" id="PF25597">
    <property type="entry name" value="SH3_retrovirus"/>
    <property type="match status" value="1"/>
</dbReference>
<reference evidence="3" key="2">
    <citation type="submission" date="2025-08" db="UniProtKB">
        <authorList>
            <consortium name="RefSeq"/>
        </authorList>
    </citation>
    <scope>IDENTIFICATION</scope>
    <source>
        <tissue evidence="3">Leaf</tissue>
    </source>
</reference>
<sequence length="225" mass="25654">MCYAHDQSYKGDKFASRSRRCVFMEYPYGKKGWRLYDIDKEQFFVSRDIVFCETEFPYAIVHAEETEEAADMLQSLTTLYYEEDDAIRVGLLLKDQFLVDRYQAHRLLPPVVASDPVVWLGRGHRQKTRSAKLKNFVVNTGSKTTSAADASSSNYPVANYVDCERFSPQHQAFLAAITSGVVPKSFKQASANERWNNAMSIDIEGHERNRSFTIEDLPQGKKAIG</sequence>
<evidence type="ECO:0000313" key="3">
    <source>
        <dbReference type="RefSeq" id="XP_019092279.1"/>
    </source>
</evidence>
<protein>
    <submittedName>
        <fullName evidence="3">Uncharacterized protein LOC104748489</fullName>
    </submittedName>
</protein>
<gene>
    <name evidence="3" type="primary">LOC104748489</name>
</gene>